<proteinExistence type="predicted"/>
<accession>A0A8S1HRI2</accession>
<dbReference type="Proteomes" id="UP000835052">
    <property type="component" value="Unassembled WGS sequence"/>
</dbReference>
<sequence length="69" mass="7790">MVKCAPSDSPLIQDHLQFFYLFIRLQNLSKMTADANRSESMLCMDKAREAIKAGDADKARRLLNKSQAS</sequence>
<reference evidence="1" key="1">
    <citation type="submission" date="2020-10" db="EMBL/GenBank/DDBJ databases">
        <authorList>
            <person name="Kikuchi T."/>
        </authorList>
    </citation>
    <scope>NUCLEOTIDE SEQUENCE</scope>
    <source>
        <strain evidence="1">NKZ352</strain>
    </source>
</reference>
<dbReference type="AlphaFoldDB" id="A0A8S1HRI2"/>
<dbReference type="EMBL" id="CAJGYM010000096">
    <property type="protein sequence ID" value="CAD6197502.1"/>
    <property type="molecule type" value="Genomic_DNA"/>
</dbReference>
<organism evidence="1 2">
    <name type="scientific">Caenorhabditis auriculariae</name>
    <dbReference type="NCBI Taxonomy" id="2777116"/>
    <lineage>
        <taxon>Eukaryota</taxon>
        <taxon>Metazoa</taxon>
        <taxon>Ecdysozoa</taxon>
        <taxon>Nematoda</taxon>
        <taxon>Chromadorea</taxon>
        <taxon>Rhabditida</taxon>
        <taxon>Rhabditina</taxon>
        <taxon>Rhabditomorpha</taxon>
        <taxon>Rhabditoidea</taxon>
        <taxon>Rhabditidae</taxon>
        <taxon>Peloderinae</taxon>
        <taxon>Caenorhabditis</taxon>
    </lineage>
</organism>
<evidence type="ECO:0000313" key="2">
    <source>
        <dbReference type="Proteomes" id="UP000835052"/>
    </source>
</evidence>
<comment type="caution">
    <text evidence="1">The sequence shown here is derived from an EMBL/GenBank/DDBJ whole genome shotgun (WGS) entry which is preliminary data.</text>
</comment>
<keyword evidence="2" id="KW-1185">Reference proteome</keyword>
<evidence type="ECO:0000313" key="1">
    <source>
        <dbReference type="EMBL" id="CAD6197502.1"/>
    </source>
</evidence>
<name>A0A8S1HRI2_9PELO</name>
<gene>
    <name evidence="1" type="ORF">CAUJ_LOCUS13411</name>
</gene>
<protein>
    <submittedName>
        <fullName evidence="1">Uncharacterized protein</fullName>
    </submittedName>
</protein>